<dbReference type="PROSITE" id="PS00330">
    <property type="entry name" value="HEMOLYSIN_CALCIUM"/>
    <property type="match status" value="4"/>
</dbReference>
<name>A0ABT0RZ26_9SPHN</name>
<sequence length="233" mass="24394">MGTYQGNDRRDDIINGSRKADYINGKGGNDKLYGHDGNDSIYGGNGNDLLDGGNGDDRLLGESGNDTLSGGAGVDLLNGGVGNDILDGGADGDSIHGYLGADLLSGGAGADFFAYISPDDSNSIGGIDTIRDFNPAEDLLEFGGDLAWIDANTSASGLQRWEYVGETRLASELSDGNGQATLAYSNGVTTLTLYRYGSSDAYMTLQFEGQYQPGEITGIVNGLPVTPYEFIVW</sequence>
<evidence type="ECO:0000256" key="1">
    <source>
        <dbReference type="ARBA" id="ARBA00004613"/>
    </source>
</evidence>
<keyword evidence="4" id="KW-1185">Reference proteome</keyword>
<evidence type="ECO:0000256" key="2">
    <source>
        <dbReference type="ARBA" id="ARBA00022525"/>
    </source>
</evidence>
<protein>
    <recommendedName>
        <fullName evidence="5">Calcium-binding protein</fullName>
    </recommendedName>
</protein>
<dbReference type="Pfam" id="PF00353">
    <property type="entry name" value="HemolysinCabind"/>
    <property type="match status" value="2"/>
</dbReference>
<gene>
    <name evidence="3" type="ORF">LZ538_02175</name>
</gene>
<dbReference type="Proteomes" id="UP001165342">
    <property type="component" value="Unassembled WGS sequence"/>
</dbReference>
<dbReference type="InterPro" id="IPR001343">
    <property type="entry name" value="Hemolysn_Ca-bd"/>
</dbReference>
<dbReference type="Gene3D" id="2.150.10.10">
    <property type="entry name" value="Serralysin-like metalloprotease, C-terminal"/>
    <property type="match status" value="1"/>
</dbReference>
<keyword evidence="2" id="KW-0964">Secreted</keyword>
<evidence type="ECO:0000313" key="4">
    <source>
        <dbReference type="Proteomes" id="UP001165342"/>
    </source>
</evidence>
<dbReference type="InterPro" id="IPR011049">
    <property type="entry name" value="Serralysin-like_metalloprot_C"/>
</dbReference>
<dbReference type="InterPro" id="IPR050557">
    <property type="entry name" value="RTX_toxin/Mannuronan_C5-epim"/>
</dbReference>
<dbReference type="PANTHER" id="PTHR38340">
    <property type="entry name" value="S-LAYER PROTEIN"/>
    <property type="match status" value="1"/>
</dbReference>
<organism evidence="3 4">
    <name type="scientific">Sphingomonas hankyongi</name>
    <dbReference type="NCBI Taxonomy" id="2908209"/>
    <lineage>
        <taxon>Bacteria</taxon>
        <taxon>Pseudomonadati</taxon>
        <taxon>Pseudomonadota</taxon>
        <taxon>Alphaproteobacteria</taxon>
        <taxon>Sphingomonadales</taxon>
        <taxon>Sphingomonadaceae</taxon>
        <taxon>Sphingomonas</taxon>
    </lineage>
</organism>
<dbReference type="PANTHER" id="PTHR38340:SF1">
    <property type="entry name" value="S-LAYER PROTEIN"/>
    <property type="match status" value="1"/>
</dbReference>
<reference evidence="3" key="1">
    <citation type="submission" date="2022-05" db="EMBL/GenBank/DDBJ databases">
        <authorList>
            <person name="Jo J.-H."/>
            <person name="Im W.-T."/>
        </authorList>
    </citation>
    <scope>NUCLEOTIDE SEQUENCE</scope>
    <source>
        <strain evidence="3">SE220</strain>
    </source>
</reference>
<evidence type="ECO:0008006" key="5">
    <source>
        <dbReference type="Google" id="ProtNLM"/>
    </source>
</evidence>
<dbReference type="InterPro" id="IPR018511">
    <property type="entry name" value="Hemolysin-typ_Ca-bd_CS"/>
</dbReference>
<comment type="caution">
    <text evidence="3">The sequence shown here is derived from an EMBL/GenBank/DDBJ whole genome shotgun (WGS) entry which is preliminary data.</text>
</comment>
<dbReference type="PRINTS" id="PR00313">
    <property type="entry name" value="CABNDNGRPT"/>
</dbReference>
<comment type="subcellular location">
    <subcellularLocation>
        <location evidence="1">Secreted</location>
    </subcellularLocation>
</comment>
<proteinExistence type="predicted"/>
<dbReference type="EMBL" id="JAMGBE010000001">
    <property type="protein sequence ID" value="MCL6728858.1"/>
    <property type="molecule type" value="Genomic_DNA"/>
</dbReference>
<dbReference type="RefSeq" id="WP_249830356.1">
    <property type="nucleotide sequence ID" value="NZ_JAMGBE010000001.1"/>
</dbReference>
<accession>A0ABT0RZ26</accession>
<evidence type="ECO:0000313" key="3">
    <source>
        <dbReference type="EMBL" id="MCL6728858.1"/>
    </source>
</evidence>
<dbReference type="SUPFAM" id="SSF51120">
    <property type="entry name" value="beta-Roll"/>
    <property type="match status" value="1"/>
</dbReference>